<evidence type="ECO:0000256" key="9">
    <source>
        <dbReference type="ARBA" id="ARBA00022833"/>
    </source>
</evidence>
<keyword evidence="7" id="KW-0479">Metal-binding</keyword>
<evidence type="ECO:0000313" key="15">
    <source>
        <dbReference type="EMBL" id="GIJ46225.1"/>
    </source>
</evidence>
<dbReference type="Proteomes" id="UP000619260">
    <property type="component" value="Unassembled WGS sequence"/>
</dbReference>
<dbReference type="InterPro" id="IPR042097">
    <property type="entry name" value="Aminopeptidase_N-like_N_sf"/>
</dbReference>
<dbReference type="GO" id="GO:0008270">
    <property type="term" value="F:zinc ion binding"/>
    <property type="evidence" value="ECO:0007669"/>
    <property type="project" value="InterPro"/>
</dbReference>
<dbReference type="RefSeq" id="WP_203899741.1">
    <property type="nucleotide sequence ID" value="NZ_BOPF01000009.1"/>
</dbReference>
<dbReference type="AlphaFoldDB" id="A0A8J4DPR0"/>
<dbReference type="InterPro" id="IPR001930">
    <property type="entry name" value="Peptidase_M1"/>
</dbReference>
<feature type="domain" description="Peptidase M1 membrane alanine aminopeptidase" evidence="14">
    <location>
        <begin position="272"/>
        <end position="474"/>
    </location>
</feature>
<evidence type="ECO:0000256" key="3">
    <source>
        <dbReference type="ARBA" id="ARBA00010136"/>
    </source>
</evidence>
<dbReference type="GO" id="GO:0006508">
    <property type="term" value="P:proteolysis"/>
    <property type="evidence" value="ECO:0007669"/>
    <property type="project" value="UniProtKB-KW"/>
</dbReference>
<comment type="caution">
    <text evidence="15">The sequence shown here is derived from an EMBL/GenBank/DDBJ whole genome shotgun (WGS) entry which is preliminary data.</text>
</comment>
<comment type="cofactor">
    <cofactor evidence="2">
        <name>Zn(2+)</name>
        <dbReference type="ChEBI" id="CHEBI:29105"/>
    </cofactor>
</comment>
<dbReference type="GO" id="GO:0016285">
    <property type="term" value="F:alanyl aminopeptidase activity"/>
    <property type="evidence" value="ECO:0007669"/>
    <property type="project" value="UniProtKB-EC"/>
</dbReference>
<evidence type="ECO:0000256" key="6">
    <source>
        <dbReference type="ARBA" id="ARBA00022670"/>
    </source>
</evidence>
<keyword evidence="16" id="KW-1185">Reference proteome</keyword>
<evidence type="ECO:0000259" key="14">
    <source>
        <dbReference type="Pfam" id="PF01433"/>
    </source>
</evidence>
<dbReference type="PRINTS" id="PR00756">
    <property type="entry name" value="ALADIPTASE"/>
</dbReference>
<evidence type="ECO:0000256" key="10">
    <source>
        <dbReference type="ARBA" id="ARBA00023049"/>
    </source>
</evidence>
<keyword evidence="10 15" id="KW-0482">Metalloprotease</keyword>
<gene>
    <name evidence="15" type="ORF">Val02_31110</name>
</gene>
<evidence type="ECO:0000256" key="13">
    <source>
        <dbReference type="SAM" id="SignalP"/>
    </source>
</evidence>
<evidence type="ECO:0000256" key="1">
    <source>
        <dbReference type="ARBA" id="ARBA00000098"/>
    </source>
</evidence>
<dbReference type="CDD" id="cd09603">
    <property type="entry name" value="M1_APN_like"/>
    <property type="match status" value="1"/>
</dbReference>
<evidence type="ECO:0000313" key="16">
    <source>
        <dbReference type="Proteomes" id="UP000619260"/>
    </source>
</evidence>
<dbReference type="InterPro" id="IPR014782">
    <property type="entry name" value="Peptidase_M1_dom"/>
</dbReference>
<proteinExistence type="inferred from homology"/>
<dbReference type="GO" id="GO:0008237">
    <property type="term" value="F:metallopeptidase activity"/>
    <property type="evidence" value="ECO:0007669"/>
    <property type="project" value="UniProtKB-KW"/>
</dbReference>
<dbReference type="PANTHER" id="PTHR11533:SF297">
    <property type="entry name" value="AMINOPEPTIDASE N"/>
    <property type="match status" value="1"/>
</dbReference>
<reference evidence="15" key="1">
    <citation type="submission" date="2021-01" db="EMBL/GenBank/DDBJ databases">
        <title>Whole genome shotgun sequence of Virgisporangium aliadipatigenens NBRC 105644.</title>
        <authorList>
            <person name="Komaki H."/>
            <person name="Tamura T."/>
        </authorList>
    </citation>
    <scope>NUCLEOTIDE SEQUENCE</scope>
    <source>
        <strain evidence="15">NBRC 105644</strain>
    </source>
</reference>
<comment type="similarity">
    <text evidence="3">Belongs to the peptidase M1 family.</text>
</comment>
<organism evidence="15 16">
    <name type="scientific">Virgisporangium aliadipatigenens</name>
    <dbReference type="NCBI Taxonomy" id="741659"/>
    <lineage>
        <taxon>Bacteria</taxon>
        <taxon>Bacillati</taxon>
        <taxon>Actinomycetota</taxon>
        <taxon>Actinomycetes</taxon>
        <taxon>Micromonosporales</taxon>
        <taxon>Micromonosporaceae</taxon>
        <taxon>Virgisporangium</taxon>
    </lineage>
</organism>
<accession>A0A8J4DPR0</accession>
<dbReference type="InterPro" id="IPR050344">
    <property type="entry name" value="Peptidase_M1_aminopeptidases"/>
</dbReference>
<keyword evidence="9" id="KW-0862">Zinc</keyword>
<dbReference type="Gene3D" id="2.60.40.1730">
    <property type="entry name" value="tricorn interacting facor f3 domain"/>
    <property type="match status" value="1"/>
</dbReference>
<keyword evidence="8" id="KW-0378">Hydrolase</keyword>
<dbReference type="InterPro" id="IPR027268">
    <property type="entry name" value="Peptidase_M4/M1_CTD_sf"/>
</dbReference>
<feature type="chain" id="PRO_5035240752" description="Aminopeptidase N" evidence="13">
    <location>
        <begin position="30"/>
        <end position="492"/>
    </location>
</feature>
<sequence length="492" mass="53047">MSRRSRLISATVVAGVAGALLAVTGTSYADTAPTPGAAGLGDRLYPSLGNGGYDVRDYDLRLVHRTKDPKQTVAGDVTIVAEATQNLSRFNLDFAGGDVGAVSVNGRPARFTREGSELIVTPWRFLPAGRRFTVTVSGFTATPAPPADDSMMGFLATPDGTVLAGQPAASQLLFPNNNHPRDKATYTVTLTVPQGWTGTASGVPRGTRTANGFVSATYRQAQPMASELLQVAVGDFVVHSRPPVGRTAVRDVVPRRLAAELLPRLEQERAQLVWMEGKVGAYPFDNYGSLVVEAELGGALETQTLSLYDTGLFALPDAYGAAAIMTHELAHHWFGDSVSPWAWTDIWLNEGHAHFYELMHEEEAGTFDKYGGMPDRQAYFKAVYTMGNRFRAEHGPVGAPKDSTSFFHVFNPNVYQGGALVLYALQEKIGAATFERLERSWLSAFRGKSASSQDFIALASRVAGEDLGPFLTGWLYGTTIPPMPGHPDWTAT</sequence>
<dbReference type="PANTHER" id="PTHR11533">
    <property type="entry name" value="PROTEASE M1 ZINC METALLOPROTEASE"/>
    <property type="match status" value="1"/>
</dbReference>
<keyword evidence="6" id="KW-0645">Protease</keyword>
<evidence type="ECO:0000256" key="12">
    <source>
        <dbReference type="ARBA" id="ARBA00031533"/>
    </source>
</evidence>
<keyword evidence="13" id="KW-0732">Signal</keyword>
<protein>
    <recommendedName>
        <fullName evidence="5">Aminopeptidase N</fullName>
        <ecNumber evidence="4">3.4.11.2</ecNumber>
    </recommendedName>
    <alternativeName>
        <fullName evidence="11">Alanine aminopeptidase</fullName>
    </alternativeName>
    <alternativeName>
        <fullName evidence="12">Lysyl aminopeptidase</fullName>
    </alternativeName>
</protein>
<dbReference type="EMBL" id="BOPF01000009">
    <property type="protein sequence ID" value="GIJ46225.1"/>
    <property type="molecule type" value="Genomic_DNA"/>
</dbReference>
<evidence type="ECO:0000256" key="11">
    <source>
        <dbReference type="ARBA" id="ARBA00029811"/>
    </source>
</evidence>
<dbReference type="Pfam" id="PF01433">
    <property type="entry name" value="Peptidase_M1"/>
    <property type="match status" value="1"/>
</dbReference>
<name>A0A8J4DPR0_9ACTN</name>
<comment type="catalytic activity">
    <reaction evidence="1">
        <text>Release of an N-terminal amino acid, Xaa-|-Yaa- from a peptide, amide or arylamide. Xaa is preferably Ala, but may be most amino acids including Pro (slow action). When a terminal hydrophobic residue is followed by a prolyl residue, the two may be released as an intact Xaa-Pro dipeptide.</text>
        <dbReference type="EC" id="3.4.11.2"/>
    </reaction>
</comment>
<feature type="signal peptide" evidence="13">
    <location>
        <begin position="1"/>
        <end position="29"/>
    </location>
</feature>
<evidence type="ECO:0000256" key="4">
    <source>
        <dbReference type="ARBA" id="ARBA00012564"/>
    </source>
</evidence>
<evidence type="ECO:0000256" key="8">
    <source>
        <dbReference type="ARBA" id="ARBA00022801"/>
    </source>
</evidence>
<dbReference type="SUPFAM" id="SSF63737">
    <property type="entry name" value="Leukotriene A4 hydrolase N-terminal domain"/>
    <property type="match status" value="1"/>
</dbReference>
<evidence type="ECO:0000256" key="7">
    <source>
        <dbReference type="ARBA" id="ARBA00022723"/>
    </source>
</evidence>
<evidence type="ECO:0000256" key="2">
    <source>
        <dbReference type="ARBA" id="ARBA00001947"/>
    </source>
</evidence>
<dbReference type="EC" id="3.4.11.2" evidence="4"/>
<evidence type="ECO:0000256" key="5">
    <source>
        <dbReference type="ARBA" id="ARBA00015611"/>
    </source>
</evidence>
<dbReference type="SUPFAM" id="SSF55486">
    <property type="entry name" value="Metalloproteases ('zincins'), catalytic domain"/>
    <property type="match status" value="1"/>
</dbReference>
<dbReference type="Gene3D" id="1.10.390.10">
    <property type="entry name" value="Neutral Protease Domain 2"/>
    <property type="match status" value="1"/>
</dbReference>